<reference evidence="21" key="3">
    <citation type="submission" date="2025-09" db="UniProtKB">
        <authorList>
            <consortium name="Ensembl"/>
        </authorList>
    </citation>
    <scope>IDENTIFICATION</scope>
</reference>
<dbReference type="GO" id="GO:0005737">
    <property type="term" value="C:cytoplasm"/>
    <property type="evidence" value="ECO:0007669"/>
    <property type="project" value="UniProtKB-SubCell"/>
</dbReference>
<evidence type="ECO:0000256" key="8">
    <source>
        <dbReference type="ARBA" id="ARBA00022843"/>
    </source>
</evidence>
<dbReference type="OrthoDB" id="6066489at2759"/>
<keyword evidence="7" id="KW-0862">Zinc</keyword>
<keyword evidence="10 18" id="KW-0175">Coiled coil</keyword>
<name>A0A3B4CKM0_PYGNA</name>
<feature type="coiled-coil region" evidence="18">
    <location>
        <begin position="335"/>
        <end position="362"/>
    </location>
</feature>
<keyword evidence="5" id="KW-0479">Metal-binding</keyword>
<dbReference type="GO" id="GO:0043123">
    <property type="term" value="P:positive regulation of canonical NF-kappaB signal transduction"/>
    <property type="evidence" value="ECO:0007669"/>
    <property type="project" value="TreeGrafter"/>
</dbReference>
<evidence type="ECO:0000256" key="15">
    <source>
        <dbReference type="ARBA" id="ARBA00073020"/>
    </source>
</evidence>
<dbReference type="CTD" id="79155"/>
<comment type="function">
    <text evidence="13">Inhibits NF-kappa-B activation by blocking the interaction of RIPK1 with its downstream effector NEMO/IKBKG. Forms a ternary complex with NFKB1 and MAP3K8 but appears to function upstream of MAP3K8 in the TLR4 signaling pathway that regulates MAP3K8 activation. Involved in activation of the MEK/ERK signaling pathway during innate immune response; this function seems to be stimulus- and cell type specific. Required for stability of MAP3K8. Involved in regulation of apoptosis in endothelial cells; promotes TEK agonist-stimulated endothelial survival. May act as transcriptional coactivator when translocated to the nucleus. Enhances CHUK-mediated NF-kappa-B activation involving NF-kappa-B p50-p65 and p50-c-Rel complexes.</text>
</comment>
<dbReference type="Ensembl" id="ENSPNAT00000019904.2">
    <property type="protein sequence ID" value="ENSPNAP00000012572.1"/>
    <property type="gene ID" value="ENSPNAG00000018343.2"/>
</dbReference>
<evidence type="ECO:0000256" key="9">
    <source>
        <dbReference type="ARBA" id="ARBA00023015"/>
    </source>
</evidence>
<evidence type="ECO:0000256" key="5">
    <source>
        <dbReference type="ARBA" id="ARBA00022723"/>
    </source>
</evidence>
<keyword evidence="2" id="KW-0963">Cytoplasm</keyword>
<dbReference type="Proteomes" id="UP001501920">
    <property type="component" value="Chromosome 5"/>
</dbReference>
<evidence type="ECO:0000256" key="12">
    <source>
        <dbReference type="ARBA" id="ARBA00023198"/>
    </source>
</evidence>
<evidence type="ECO:0000256" key="3">
    <source>
        <dbReference type="ARBA" id="ARBA00022553"/>
    </source>
</evidence>
<comment type="subcellular location">
    <subcellularLocation>
        <location evidence="1">Cytoplasm</location>
    </subcellularLocation>
</comment>
<dbReference type="OMA" id="PTERSNQ"/>
<keyword evidence="9" id="KW-0805">Transcription regulation</keyword>
<dbReference type="GO" id="GO:0034134">
    <property type="term" value="P:toll-like receptor 2 signaling pathway"/>
    <property type="evidence" value="ECO:0007669"/>
    <property type="project" value="TreeGrafter"/>
</dbReference>
<dbReference type="GeneID" id="108429596"/>
<dbReference type="GO" id="GO:0034138">
    <property type="term" value="P:toll-like receptor 3 signaling pathway"/>
    <property type="evidence" value="ECO:0007669"/>
    <property type="project" value="TreeGrafter"/>
</dbReference>
<evidence type="ECO:0000256" key="11">
    <source>
        <dbReference type="ARBA" id="ARBA00023163"/>
    </source>
</evidence>
<evidence type="ECO:0000256" key="16">
    <source>
        <dbReference type="ARBA" id="ARBA00079469"/>
    </source>
</evidence>
<keyword evidence="6 17" id="KW-0863">Zinc-finger</keyword>
<feature type="domain" description="CCHC NOA-type" evidence="20">
    <location>
        <begin position="414"/>
        <end position="446"/>
    </location>
</feature>
<accession>A0A3B4CKM0</accession>
<reference evidence="21" key="2">
    <citation type="submission" date="2025-08" db="UniProtKB">
        <authorList>
            <consortium name="Ensembl"/>
        </authorList>
    </citation>
    <scope>IDENTIFICATION</scope>
</reference>
<dbReference type="GO" id="GO:0006954">
    <property type="term" value="P:inflammatory response"/>
    <property type="evidence" value="ECO:0007669"/>
    <property type="project" value="UniProtKB-KW"/>
</dbReference>
<dbReference type="GO" id="GO:0006915">
    <property type="term" value="P:apoptotic process"/>
    <property type="evidence" value="ECO:0007669"/>
    <property type="project" value="UniProtKB-KW"/>
</dbReference>
<dbReference type="GO" id="GO:0071222">
    <property type="term" value="P:cellular response to lipopolysaccharide"/>
    <property type="evidence" value="ECO:0007669"/>
    <property type="project" value="TreeGrafter"/>
</dbReference>
<feature type="compositionally biased region" description="Basic residues" evidence="19">
    <location>
        <begin position="375"/>
        <end position="386"/>
    </location>
</feature>
<evidence type="ECO:0000256" key="18">
    <source>
        <dbReference type="SAM" id="Coils"/>
    </source>
</evidence>
<feature type="coiled-coil region" evidence="18">
    <location>
        <begin position="178"/>
        <end position="237"/>
    </location>
</feature>
<evidence type="ECO:0000256" key="1">
    <source>
        <dbReference type="ARBA" id="ARBA00004496"/>
    </source>
</evidence>
<dbReference type="InterPro" id="IPR022008">
    <property type="entry name" value="EABR"/>
</dbReference>
<dbReference type="FunFam" id="1.20.5.990:FF:000005">
    <property type="entry name" value="TNFAIP3 interacting protein 2"/>
    <property type="match status" value="1"/>
</dbReference>
<evidence type="ECO:0000256" key="2">
    <source>
        <dbReference type="ARBA" id="ARBA00022490"/>
    </source>
</evidence>
<dbReference type="RefSeq" id="XP_017556948.1">
    <property type="nucleotide sequence ID" value="XM_017701459.2"/>
</dbReference>
<keyword evidence="8" id="KW-0832">Ubl conjugation</keyword>
<evidence type="ECO:0000256" key="6">
    <source>
        <dbReference type="ARBA" id="ARBA00022771"/>
    </source>
</evidence>
<organism evidence="21 22">
    <name type="scientific">Pygocentrus nattereri</name>
    <name type="common">Red-bellied piranha</name>
    <dbReference type="NCBI Taxonomy" id="42514"/>
    <lineage>
        <taxon>Eukaryota</taxon>
        <taxon>Metazoa</taxon>
        <taxon>Chordata</taxon>
        <taxon>Craniata</taxon>
        <taxon>Vertebrata</taxon>
        <taxon>Euteleostomi</taxon>
        <taxon>Actinopterygii</taxon>
        <taxon>Neopterygii</taxon>
        <taxon>Teleostei</taxon>
        <taxon>Ostariophysi</taxon>
        <taxon>Characiformes</taxon>
        <taxon>Characoidei</taxon>
        <taxon>Pygocentrus</taxon>
    </lineage>
</organism>
<dbReference type="InterPro" id="IPR034735">
    <property type="entry name" value="NEMO_ZF"/>
</dbReference>
<evidence type="ECO:0000259" key="20">
    <source>
        <dbReference type="PROSITE" id="PS51801"/>
    </source>
</evidence>
<evidence type="ECO:0000256" key="7">
    <source>
        <dbReference type="ARBA" id="ARBA00022833"/>
    </source>
</evidence>
<dbReference type="AlphaFoldDB" id="A0A3B4CKM0"/>
<evidence type="ECO:0000256" key="17">
    <source>
        <dbReference type="PROSITE-ProRule" id="PRU01142"/>
    </source>
</evidence>
<dbReference type="PANTHER" id="PTHR31882">
    <property type="entry name" value="TNFAIP3-INTERACTING PROTEIN COILED COIL FAMILY MEMBER"/>
    <property type="match status" value="1"/>
</dbReference>
<evidence type="ECO:0000313" key="22">
    <source>
        <dbReference type="Proteomes" id="UP001501920"/>
    </source>
</evidence>
<reference evidence="21 22" key="1">
    <citation type="submission" date="2020-10" db="EMBL/GenBank/DDBJ databases">
        <title>Pygocentrus nattereri (red-bellied piranha) genome, fPygNat1, primary haplotype.</title>
        <authorList>
            <person name="Myers G."/>
            <person name="Meyer A."/>
            <person name="Karagic N."/>
            <person name="Pippel M."/>
            <person name="Winkler S."/>
            <person name="Tracey A."/>
            <person name="Wood J."/>
            <person name="Formenti G."/>
            <person name="Howe K."/>
            <person name="Fedrigo O."/>
            <person name="Jarvis E.D."/>
        </authorList>
    </citation>
    <scope>NUCLEOTIDE SEQUENCE [LARGE SCALE GENOMIC DNA]</scope>
</reference>
<evidence type="ECO:0000256" key="19">
    <source>
        <dbReference type="SAM" id="MobiDB-lite"/>
    </source>
</evidence>
<evidence type="ECO:0000256" key="13">
    <source>
        <dbReference type="ARBA" id="ARBA00055998"/>
    </source>
</evidence>
<dbReference type="GeneTree" id="ENSGT00510000046908"/>
<evidence type="ECO:0000256" key="14">
    <source>
        <dbReference type="ARBA" id="ARBA00063508"/>
    </source>
</evidence>
<dbReference type="GO" id="GO:0070530">
    <property type="term" value="F:K63-linked polyubiquitin modification-dependent protein binding"/>
    <property type="evidence" value="ECO:0007669"/>
    <property type="project" value="InterPro"/>
</dbReference>
<feature type="region of interest" description="Disordered" evidence="19">
    <location>
        <begin position="368"/>
        <end position="414"/>
    </location>
</feature>
<keyword evidence="4" id="KW-0053">Apoptosis</keyword>
<protein>
    <recommendedName>
        <fullName evidence="15">TNFAIP3-interacting protein 2</fullName>
    </recommendedName>
    <alternativeName>
        <fullName evidence="16">A20-binding inhibitor of NF-kappa-B activation 2</fullName>
    </alternativeName>
</protein>
<keyword evidence="3" id="KW-0597">Phosphoprotein</keyword>
<evidence type="ECO:0000256" key="10">
    <source>
        <dbReference type="ARBA" id="ARBA00023054"/>
    </source>
</evidence>
<dbReference type="PANTHER" id="PTHR31882:SF6">
    <property type="entry name" value="TNFAIP3-INTERACTING PROTEIN 2"/>
    <property type="match status" value="1"/>
</dbReference>
<evidence type="ECO:0000256" key="4">
    <source>
        <dbReference type="ARBA" id="ARBA00022703"/>
    </source>
</evidence>
<proteinExistence type="predicted"/>
<sequence>MDHVKQEDDVTKLRSCSTLNTFYHETQQEIASLGQQIFAKDGIIAELKGRLAKYERNCVIEGEDPYVVGPSKSLVDSLCKEIRKLKQKLKDTEMDAAQKLDSSKREIQGLQHKLREKEQELESIRQRPEYEKDQEIQHLRSILAERDRAQATKDVLCNSLAEEAGQLKAQLGTTVRICQDLLGRLEKEKNRATNTEHKAQSNEMIDSSEAANLSTMVNKLQEENQQLKKRVAYVENLNSKWQKYDLSREEYVKGLCLKLKECNGLASSGSPLSPATAATGSTVLFQQEISRLNGLLEEKILECERLSREKDDCALKDRERIQMLEQQVLAYIEDFKSERADRERAQGKILDLQDEVGRLQLQIHTQNAREAQSTRRLHISLKKPSRKQTETAEPLLRNSPPESSTKRTVSHSPAQGLTELQCPRCLTTYDEKHTAEYMNHWEECAKL</sequence>
<keyword evidence="11" id="KW-0804">Transcription</keyword>
<dbReference type="Gene3D" id="1.20.5.990">
    <property type="entry name" value="Nemo cc2-lz domain - 1d5 darpin complex"/>
    <property type="match status" value="1"/>
</dbReference>
<feature type="compositionally biased region" description="Polar residues" evidence="19">
    <location>
        <begin position="400"/>
        <end position="414"/>
    </location>
</feature>
<dbReference type="GO" id="GO:0006357">
    <property type="term" value="P:regulation of transcription by RNA polymerase II"/>
    <property type="evidence" value="ECO:0007669"/>
    <property type="project" value="TreeGrafter"/>
</dbReference>
<dbReference type="PROSITE" id="PS51801">
    <property type="entry name" value="ZF_CCHC_NOA"/>
    <property type="match status" value="1"/>
</dbReference>
<keyword evidence="22" id="KW-1185">Reference proteome</keyword>
<evidence type="ECO:0000313" key="21">
    <source>
        <dbReference type="Ensembl" id="ENSPNAP00000012572.1"/>
    </source>
</evidence>
<feature type="coiled-coil region" evidence="18">
    <location>
        <begin position="75"/>
        <end position="127"/>
    </location>
</feature>
<comment type="subunit">
    <text evidence="14">Interacts with STK11/LKB1, TNFAIP3, IKBKG, NFKB1, MAP3K8, TEK, RIPK1, CHUK, IKBKB and SMARCD1. Interacts with polyubiquitin.</text>
</comment>
<dbReference type="Pfam" id="PF12180">
    <property type="entry name" value="EABR"/>
    <property type="match status" value="1"/>
</dbReference>
<dbReference type="GO" id="GO:0008270">
    <property type="term" value="F:zinc ion binding"/>
    <property type="evidence" value="ECO:0007669"/>
    <property type="project" value="UniProtKB-KW"/>
</dbReference>
<keyword evidence="12" id="KW-0395">Inflammatory response</keyword>